<dbReference type="InterPro" id="IPR017853">
    <property type="entry name" value="GH"/>
</dbReference>
<dbReference type="Gene3D" id="3.20.20.70">
    <property type="entry name" value="Aldolase class I"/>
    <property type="match status" value="1"/>
</dbReference>
<proteinExistence type="inferred from homology"/>
<dbReference type="Pfam" id="PF16874">
    <property type="entry name" value="Glyco_hydro_36C"/>
    <property type="match status" value="1"/>
</dbReference>
<dbReference type="AlphaFoldDB" id="A0A926DUB0"/>
<dbReference type="InterPro" id="IPR038417">
    <property type="entry name" value="Alpga-gal_N_sf"/>
</dbReference>
<evidence type="ECO:0000256" key="4">
    <source>
        <dbReference type="ARBA" id="ARBA00023295"/>
    </source>
</evidence>
<dbReference type="CDD" id="cd14791">
    <property type="entry name" value="GH36"/>
    <property type="match status" value="1"/>
</dbReference>
<dbReference type="EC" id="3.2.1.22" evidence="2 5"/>
<feature type="domain" description="Glycosyl hydrolase family 36 N-terminal" evidence="9">
    <location>
        <begin position="27"/>
        <end position="286"/>
    </location>
</feature>
<evidence type="ECO:0000256" key="6">
    <source>
        <dbReference type="PIRSR" id="PIRSR005536-1"/>
    </source>
</evidence>
<dbReference type="Pfam" id="PF02065">
    <property type="entry name" value="Melibiase"/>
    <property type="match status" value="1"/>
</dbReference>
<dbReference type="Pfam" id="PF16875">
    <property type="entry name" value="Glyco_hydro_36N"/>
    <property type="match status" value="1"/>
</dbReference>
<evidence type="ECO:0000259" key="8">
    <source>
        <dbReference type="Pfam" id="PF16874"/>
    </source>
</evidence>
<dbReference type="Gene3D" id="2.60.40.1180">
    <property type="entry name" value="Golgi alpha-mannosidase II"/>
    <property type="match status" value="1"/>
</dbReference>
<keyword evidence="4 5" id="KW-0326">Glycosidase</keyword>
<reference evidence="10" key="1">
    <citation type="submission" date="2020-08" db="EMBL/GenBank/DDBJ databases">
        <title>Genome public.</title>
        <authorList>
            <person name="Liu C."/>
            <person name="Sun Q."/>
        </authorList>
    </citation>
    <scope>NUCLEOTIDE SEQUENCE</scope>
    <source>
        <strain evidence="10">NSJ-32</strain>
    </source>
</reference>
<evidence type="ECO:0000256" key="3">
    <source>
        <dbReference type="ARBA" id="ARBA00022801"/>
    </source>
</evidence>
<feature type="binding site" evidence="7">
    <location>
        <begin position="477"/>
        <end position="481"/>
    </location>
    <ligand>
        <name>substrate</name>
    </ligand>
</feature>
<dbReference type="PANTHER" id="PTHR43053">
    <property type="entry name" value="GLYCOSIDASE FAMILY 31"/>
    <property type="match status" value="1"/>
</dbReference>
<dbReference type="Gene3D" id="2.70.98.60">
    <property type="entry name" value="alpha-galactosidase from lactobacil brevis"/>
    <property type="match status" value="1"/>
</dbReference>
<dbReference type="GO" id="GO:0016052">
    <property type="term" value="P:carbohydrate catabolic process"/>
    <property type="evidence" value="ECO:0007669"/>
    <property type="project" value="InterPro"/>
</dbReference>
<dbReference type="InterPro" id="IPR013780">
    <property type="entry name" value="Glyco_hydro_b"/>
</dbReference>
<feature type="binding site" evidence="7">
    <location>
        <position position="200"/>
    </location>
    <ligand>
        <name>substrate</name>
    </ligand>
</feature>
<feature type="domain" description="Glycosyl hydrolase family 36 C-terminal" evidence="8">
    <location>
        <begin position="643"/>
        <end position="702"/>
    </location>
</feature>
<dbReference type="PANTHER" id="PTHR43053:SF3">
    <property type="entry name" value="ALPHA-GALACTOSIDASE C-RELATED"/>
    <property type="match status" value="1"/>
</dbReference>
<feature type="binding site" evidence="7">
    <location>
        <begin position="367"/>
        <end position="368"/>
    </location>
    <ligand>
        <name>substrate</name>
    </ligand>
</feature>
<evidence type="ECO:0000313" key="11">
    <source>
        <dbReference type="Proteomes" id="UP000657006"/>
    </source>
</evidence>
<dbReference type="Proteomes" id="UP000657006">
    <property type="component" value="Unassembled WGS sequence"/>
</dbReference>
<comment type="catalytic activity">
    <reaction evidence="1 5">
        <text>Hydrolysis of terminal, non-reducing alpha-D-galactose residues in alpha-D-galactosides, including galactose oligosaccharides, galactomannans and galactolipids.</text>
        <dbReference type="EC" id="3.2.1.22"/>
    </reaction>
</comment>
<dbReference type="RefSeq" id="WP_177716967.1">
    <property type="nucleotide sequence ID" value="NZ_JACRSQ010000014.1"/>
</dbReference>
<keyword evidence="3 5" id="KW-0378">Hydrolase</keyword>
<sequence>MITVSGTQFHIRGKNTSYVMSIYQNRYLVHLYWGERLEHDMDLTHLPDEYGVNRASAFHVPLPGENKVFLTDQKFEFSVFGGGDYRVPTCHIRHEDASTVTELEYVGYEVLEGKPGLEGLPHIYAEEPGEAETLQLTFYDRLAKVRVILSYTIFEDYDVLTRSVRYSNEGKGAIHLLSAQSCCVDFSGNRYKLLHLHGDWLRETNIEFVPVTHGIYTVDSKRGMSSHMNNPFVALMDQNADESTGSVYGFALIYSGNFSAEIEGHSNGSTRVTMGINAFNFDWTLNSGDVFQTPEVAMVYSPAGLNGMSGTYHAIFRERLMRGQYRKAVRPIVANNWEATEMKFDEDKLLAIAQKASELECELFVIDDGWFGERNSDNSSLGDWTVNEKKLPSGLKGIAEKINGMGMKLGLWFEPEMVSPDSDLYRRHPDWCLHCEGRGRTENRNQLVLDLSRAEVRQYLVESVSRVLGSANIEYVKWDCNRNITETQTQMQYHQYVLGLYEVLERLTSQFPHVLFEGCSGGGGRFDAGMLYYMPQTWTSDNTTVRGRYRIQYGTSVVYPACSMAAHIAKINPDAEPEDPYLNSSALVSMSGVFGFEFDLSRINDSVKEQALRYVRLYKQLRETVLFGAMFRLESPFEGDLLAWMFVDDSRAILFHFQTESKNNGEEWKLRLKGLDQDACYEYHGRRYYGEELMKSGLKIPLGAYENHAGIMIFQRVQQV</sequence>
<dbReference type="InterPro" id="IPR050985">
    <property type="entry name" value="Alpha-glycosidase_related"/>
</dbReference>
<feature type="binding site" evidence="7">
    <location>
        <position position="444"/>
    </location>
    <ligand>
        <name>substrate</name>
    </ligand>
</feature>
<keyword evidence="11" id="KW-1185">Reference proteome</keyword>
<feature type="binding site" evidence="7">
    <location>
        <position position="541"/>
    </location>
    <ligand>
        <name>substrate</name>
    </ligand>
</feature>
<name>A0A926DUB0_9FIRM</name>
<dbReference type="InterPro" id="IPR013785">
    <property type="entry name" value="Aldolase_TIM"/>
</dbReference>
<feature type="active site" description="Proton donor" evidence="6">
    <location>
        <position position="541"/>
    </location>
</feature>
<dbReference type="InterPro" id="IPR031705">
    <property type="entry name" value="Glyco_hydro_36_C"/>
</dbReference>
<evidence type="ECO:0000256" key="5">
    <source>
        <dbReference type="PIRNR" id="PIRNR005536"/>
    </source>
</evidence>
<comment type="similarity">
    <text evidence="5">Belongs to the glycosyl hydrolase.</text>
</comment>
<feature type="active site" description="Nucleophile" evidence="6">
    <location>
        <position position="479"/>
    </location>
</feature>
<dbReference type="EMBL" id="JACRSQ010000014">
    <property type="protein sequence ID" value="MBC8543942.1"/>
    <property type="molecule type" value="Genomic_DNA"/>
</dbReference>
<dbReference type="InterPro" id="IPR002252">
    <property type="entry name" value="Glyco_hydro_36"/>
</dbReference>
<organism evidence="10 11">
    <name type="scientific">Bianquea renquensis</name>
    <dbReference type="NCBI Taxonomy" id="2763661"/>
    <lineage>
        <taxon>Bacteria</taxon>
        <taxon>Bacillati</taxon>
        <taxon>Bacillota</taxon>
        <taxon>Clostridia</taxon>
        <taxon>Eubacteriales</taxon>
        <taxon>Bianqueaceae</taxon>
        <taxon>Bianquea</taxon>
    </lineage>
</organism>
<evidence type="ECO:0000256" key="1">
    <source>
        <dbReference type="ARBA" id="ARBA00001255"/>
    </source>
</evidence>
<dbReference type="PIRSF" id="PIRSF005536">
    <property type="entry name" value="Agal"/>
    <property type="match status" value="1"/>
</dbReference>
<dbReference type="FunFam" id="3.20.20.70:FF:000118">
    <property type="entry name" value="Alpha-galactosidase"/>
    <property type="match status" value="1"/>
</dbReference>
<dbReference type="GO" id="GO:0004557">
    <property type="term" value="F:alpha-galactosidase activity"/>
    <property type="evidence" value="ECO:0007669"/>
    <property type="project" value="UniProtKB-UniRule"/>
</dbReference>
<dbReference type="PRINTS" id="PR00743">
    <property type="entry name" value="GLHYDRLASE36"/>
</dbReference>
<accession>A0A926DUB0</accession>
<evidence type="ECO:0000256" key="7">
    <source>
        <dbReference type="PIRSR" id="PIRSR005536-2"/>
    </source>
</evidence>
<dbReference type="InterPro" id="IPR031704">
    <property type="entry name" value="Glyco_hydro_36_N"/>
</dbReference>
<gene>
    <name evidence="10" type="ORF">H8730_10335</name>
</gene>
<evidence type="ECO:0000256" key="2">
    <source>
        <dbReference type="ARBA" id="ARBA00012755"/>
    </source>
</evidence>
<evidence type="ECO:0000313" key="10">
    <source>
        <dbReference type="EMBL" id="MBC8543942.1"/>
    </source>
</evidence>
<comment type="caution">
    <text evidence="10">The sequence shown here is derived from an EMBL/GenBank/DDBJ whole genome shotgun (WGS) entry which is preliminary data.</text>
</comment>
<dbReference type="SUPFAM" id="SSF51445">
    <property type="entry name" value="(Trans)glycosidases"/>
    <property type="match status" value="1"/>
</dbReference>
<evidence type="ECO:0000259" key="9">
    <source>
        <dbReference type="Pfam" id="PF16875"/>
    </source>
</evidence>
<protein>
    <recommendedName>
        <fullName evidence="2 5">Alpha-galactosidase</fullName>
        <ecNumber evidence="2 5">3.2.1.22</ecNumber>
    </recommendedName>
</protein>
<feature type="binding site" evidence="7">
    <location>
        <position position="519"/>
    </location>
    <ligand>
        <name>substrate</name>
    </ligand>
</feature>